<name>A0A2H9TAM3_9ZZZZ</name>
<evidence type="ECO:0000256" key="1">
    <source>
        <dbReference type="ARBA" id="ARBA00023125"/>
    </source>
</evidence>
<dbReference type="AlphaFoldDB" id="A0A2H9TAM3"/>
<dbReference type="EMBL" id="NSIT01000023">
    <property type="protein sequence ID" value="PJE80291.1"/>
    <property type="molecule type" value="Genomic_DNA"/>
</dbReference>
<dbReference type="Pfam" id="PF02082">
    <property type="entry name" value="Rrf2"/>
    <property type="match status" value="1"/>
</dbReference>
<dbReference type="NCBIfam" id="TIGR00738">
    <property type="entry name" value="rrf2_super"/>
    <property type="match status" value="1"/>
</dbReference>
<dbReference type="SUPFAM" id="SSF46785">
    <property type="entry name" value="Winged helix' DNA-binding domain"/>
    <property type="match status" value="1"/>
</dbReference>
<dbReference type="PROSITE" id="PS51197">
    <property type="entry name" value="HTH_RRF2_2"/>
    <property type="match status" value="1"/>
</dbReference>
<organism evidence="2">
    <name type="scientific">invertebrate metagenome</name>
    <dbReference type="NCBI Taxonomy" id="1711999"/>
    <lineage>
        <taxon>unclassified sequences</taxon>
        <taxon>metagenomes</taxon>
        <taxon>organismal metagenomes</taxon>
    </lineage>
</organism>
<dbReference type="GO" id="GO:0005829">
    <property type="term" value="C:cytosol"/>
    <property type="evidence" value="ECO:0007669"/>
    <property type="project" value="TreeGrafter"/>
</dbReference>
<dbReference type="InterPro" id="IPR036390">
    <property type="entry name" value="WH_DNA-bd_sf"/>
</dbReference>
<keyword evidence="1" id="KW-0238">DNA-binding</keyword>
<dbReference type="Gene3D" id="1.10.10.10">
    <property type="entry name" value="Winged helix-like DNA-binding domain superfamily/Winged helix DNA-binding domain"/>
    <property type="match status" value="1"/>
</dbReference>
<evidence type="ECO:0000313" key="2">
    <source>
        <dbReference type="EMBL" id="PJE80291.1"/>
    </source>
</evidence>
<protein>
    <submittedName>
        <fullName evidence="2">HTH-type transcriptional repressor NsrR</fullName>
    </submittedName>
</protein>
<dbReference type="GO" id="GO:0003700">
    <property type="term" value="F:DNA-binding transcription factor activity"/>
    <property type="evidence" value="ECO:0007669"/>
    <property type="project" value="TreeGrafter"/>
</dbReference>
<accession>A0A2H9TAM3</accession>
<reference evidence="2" key="1">
    <citation type="journal article" date="2017" name="Appl. Environ. Microbiol.">
        <title>Molecular characterization of an Endozoicomonas-like organism causing infection in king scallop Pecten maximus L.</title>
        <authorList>
            <person name="Cano I."/>
            <person name="van Aerle R."/>
            <person name="Ross S."/>
            <person name="Verner-Jeffreys D.W."/>
            <person name="Paley R.K."/>
            <person name="Rimmer G."/>
            <person name="Ryder D."/>
            <person name="Hooper P."/>
            <person name="Stone D."/>
            <person name="Feist S.W."/>
        </authorList>
    </citation>
    <scope>NUCLEOTIDE SEQUENCE</scope>
</reference>
<comment type="caution">
    <text evidence="2">The sequence shown here is derived from an EMBL/GenBank/DDBJ whole genome shotgun (WGS) entry which is preliminary data.</text>
</comment>
<dbReference type="InterPro" id="IPR000944">
    <property type="entry name" value="Tscrpt_reg_Rrf2"/>
</dbReference>
<dbReference type="PANTHER" id="PTHR33221">
    <property type="entry name" value="WINGED HELIX-TURN-HELIX TRANSCRIPTIONAL REGULATOR, RRF2 FAMILY"/>
    <property type="match status" value="1"/>
</dbReference>
<gene>
    <name evidence="2" type="primary">nsrR</name>
    <name evidence="2" type="ORF">CI610_00718</name>
</gene>
<dbReference type="PANTHER" id="PTHR33221:SF4">
    <property type="entry name" value="HTH-TYPE TRANSCRIPTIONAL REPRESSOR NSRR"/>
    <property type="match status" value="1"/>
</dbReference>
<proteinExistence type="predicted"/>
<sequence>MKLNKQTDYALRILIYAASVSDDRLLSIQEVTDIYNLSRNHMMKIVHRMGQLGYLMTLRGKGGGICLGKKPVDINIGQLVRDMENSLNVVDCEDHQCRLVSACELKKILTEAMSEFMAVLDRYTLADLVKNRAELIPLLGLGT</sequence>
<dbReference type="GO" id="GO:0003677">
    <property type="term" value="F:DNA binding"/>
    <property type="evidence" value="ECO:0007669"/>
    <property type="project" value="UniProtKB-KW"/>
</dbReference>
<dbReference type="InterPro" id="IPR036388">
    <property type="entry name" value="WH-like_DNA-bd_sf"/>
</dbReference>